<evidence type="ECO:0000259" key="2">
    <source>
        <dbReference type="SMART" id="SM00228"/>
    </source>
</evidence>
<evidence type="ECO:0000313" key="3">
    <source>
        <dbReference type="EMBL" id="MCW1915541.1"/>
    </source>
</evidence>
<comment type="caution">
    <text evidence="3">The sequence shown here is derived from an EMBL/GenBank/DDBJ whole genome shotgun (WGS) entry which is preliminary data.</text>
</comment>
<feature type="compositionally biased region" description="Basic and acidic residues" evidence="1">
    <location>
        <begin position="7"/>
        <end position="55"/>
    </location>
</feature>
<dbReference type="Pfam" id="PF13180">
    <property type="entry name" value="PDZ_2"/>
    <property type="match status" value="1"/>
</dbReference>
<evidence type="ECO:0000256" key="1">
    <source>
        <dbReference type="SAM" id="MobiDB-lite"/>
    </source>
</evidence>
<feature type="region of interest" description="Disordered" evidence="1">
    <location>
        <begin position="175"/>
        <end position="205"/>
    </location>
</feature>
<dbReference type="InterPro" id="IPR036034">
    <property type="entry name" value="PDZ_sf"/>
</dbReference>
<feature type="region of interest" description="Disordered" evidence="1">
    <location>
        <begin position="1"/>
        <end position="55"/>
    </location>
</feature>
<dbReference type="InterPro" id="IPR001478">
    <property type="entry name" value="PDZ"/>
</dbReference>
<name>A0ABT3G7T3_9BACT</name>
<protein>
    <submittedName>
        <fullName evidence="3">PDZ domain-containing protein</fullName>
    </submittedName>
</protein>
<organism evidence="3 4">
    <name type="scientific">Luteolibacter rhizosphaerae</name>
    <dbReference type="NCBI Taxonomy" id="2989719"/>
    <lineage>
        <taxon>Bacteria</taxon>
        <taxon>Pseudomonadati</taxon>
        <taxon>Verrucomicrobiota</taxon>
        <taxon>Verrucomicrobiia</taxon>
        <taxon>Verrucomicrobiales</taxon>
        <taxon>Verrucomicrobiaceae</taxon>
        <taxon>Luteolibacter</taxon>
    </lineage>
</organism>
<dbReference type="SUPFAM" id="SSF50156">
    <property type="entry name" value="PDZ domain-like"/>
    <property type="match status" value="1"/>
</dbReference>
<sequence length="236" mass="26722">MNLPAQEFRDAPVPKPEGPKPELPHEMREVLEGERLPSVREEMERRSDPETPSDRMQREVMDRLRMELVPHSPDKAGLPEFRPSPWLIGISILPLEGFVRAHLGLEKGVGARVSLVAENTPAAEAGIVVDDIVISADGQKISGLEELKTAVEKSGKEGRPVSLEILHQGQRKTLSIVPRGPKPEPEVKPQAQEPERRQNNLARRLNRQEKLVKELRQEIAELRKKVERLERDDEQE</sequence>
<keyword evidence="4" id="KW-1185">Reference proteome</keyword>
<gene>
    <name evidence="3" type="ORF">OJ996_18285</name>
</gene>
<accession>A0ABT3G7T3</accession>
<reference evidence="3" key="1">
    <citation type="submission" date="2022-10" db="EMBL/GenBank/DDBJ databases">
        <title>Luteolibacter sp. GHJ8, whole genome shotgun sequencing project.</title>
        <authorList>
            <person name="Zhao G."/>
            <person name="Shen L."/>
        </authorList>
    </citation>
    <scope>NUCLEOTIDE SEQUENCE</scope>
    <source>
        <strain evidence="3">GHJ8</strain>
    </source>
</reference>
<dbReference type="EMBL" id="JAPDDR010000009">
    <property type="protein sequence ID" value="MCW1915541.1"/>
    <property type="molecule type" value="Genomic_DNA"/>
</dbReference>
<proteinExistence type="predicted"/>
<feature type="compositionally biased region" description="Basic and acidic residues" evidence="1">
    <location>
        <begin position="181"/>
        <end position="198"/>
    </location>
</feature>
<feature type="domain" description="PDZ" evidence="2">
    <location>
        <begin position="93"/>
        <end position="169"/>
    </location>
</feature>
<dbReference type="Proteomes" id="UP001165653">
    <property type="component" value="Unassembled WGS sequence"/>
</dbReference>
<dbReference type="SMART" id="SM00228">
    <property type="entry name" value="PDZ"/>
    <property type="match status" value="1"/>
</dbReference>
<evidence type="ECO:0000313" key="4">
    <source>
        <dbReference type="Proteomes" id="UP001165653"/>
    </source>
</evidence>
<dbReference type="Gene3D" id="2.30.42.10">
    <property type="match status" value="1"/>
</dbReference>